<evidence type="ECO:0000259" key="1">
    <source>
        <dbReference type="PROSITE" id="PS50987"/>
    </source>
</evidence>
<protein>
    <submittedName>
        <fullName evidence="2">DNA-binding transcriptional ArsR family regulator</fullName>
    </submittedName>
</protein>
<dbReference type="Proteomes" id="UP001269081">
    <property type="component" value="Unassembled WGS sequence"/>
</dbReference>
<dbReference type="EMBL" id="JAVDWQ010000006">
    <property type="protein sequence ID" value="MDR7210293.1"/>
    <property type="molecule type" value="Genomic_DNA"/>
</dbReference>
<dbReference type="GO" id="GO:0003677">
    <property type="term" value="F:DNA binding"/>
    <property type="evidence" value="ECO:0007669"/>
    <property type="project" value="UniProtKB-KW"/>
</dbReference>
<reference evidence="2 3" key="1">
    <citation type="submission" date="2023-07" db="EMBL/GenBank/DDBJ databases">
        <title>Sorghum-associated microbial communities from plants grown in Nebraska, USA.</title>
        <authorList>
            <person name="Schachtman D."/>
        </authorList>
    </citation>
    <scope>NUCLEOTIDE SEQUENCE [LARGE SCALE GENOMIC DNA]</scope>
    <source>
        <strain evidence="2 3">4129</strain>
    </source>
</reference>
<dbReference type="InterPro" id="IPR001845">
    <property type="entry name" value="HTH_ArsR_DNA-bd_dom"/>
</dbReference>
<dbReference type="PANTHER" id="PTHR39168">
    <property type="entry name" value="TRANSCRIPTIONAL REGULATOR-RELATED"/>
    <property type="match status" value="1"/>
</dbReference>
<dbReference type="SUPFAM" id="SSF46785">
    <property type="entry name" value="Winged helix' DNA-binding domain"/>
    <property type="match status" value="1"/>
</dbReference>
<comment type="caution">
    <text evidence="2">The sequence shown here is derived from an EMBL/GenBank/DDBJ whole genome shotgun (WGS) entry which is preliminary data.</text>
</comment>
<dbReference type="CDD" id="cd00090">
    <property type="entry name" value="HTH_ARSR"/>
    <property type="match status" value="1"/>
</dbReference>
<sequence>MNTEISEISALIGNPMRSVILWTLLDNRAYTAIELSNIVETSAQNISIHLSKLVNAELLSVESQGRHKYYKISNQEVASAIEGIANLIPKDKHRKIFTNNSDIKHCRTCYDHLAGKIGVEITEKLLSENYLKLKNKVYLITEKGELFFKDFGIDLLELKKQRRTFAKPCLDWSERKHHISGSLATAILNKMLELDWIRKIANSRAIMITSKGKKEFNEKLNLNIQNET</sequence>
<keyword evidence="3" id="KW-1185">Reference proteome</keyword>
<dbReference type="InterPro" id="IPR036388">
    <property type="entry name" value="WH-like_DNA-bd_sf"/>
</dbReference>
<organism evidence="2 3">
    <name type="scientific">Flavobacterium piscis</name>
    <dbReference type="NCBI Taxonomy" id="1114874"/>
    <lineage>
        <taxon>Bacteria</taxon>
        <taxon>Pseudomonadati</taxon>
        <taxon>Bacteroidota</taxon>
        <taxon>Flavobacteriia</taxon>
        <taxon>Flavobacteriales</taxon>
        <taxon>Flavobacteriaceae</taxon>
        <taxon>Flavobacterium</taxon>
    </lineage>
</organism>
<accession>A0ABU1Y7T3</accession>
<feature type="domain" description="HTH arsR-type" evidence="1">
    <location>
        <begin position="1"/>
        <end position="92"/>
    </location>
</feature>
<keyword evidence="2" id="KW-0238">DNA-binding</keyword>
<dbReference type="SMART" id="SM00418">
    <property type="entry name" value="HTH_ARSR"/>
    <property type="match status" value="1"/>
</dbReference>
<dbReference type="PROSITE" id="PS50987">
    <property type="entry name" value="HTH_ARSR_2"/>
    <property type="match status" value="1"/>
</dbReference>
<dbReference type="Gene3D" id="1.10.10.10">
    <property type="entry name" value="Winged helix-like DNA-binding domain superfamily/Winged helix DNA-binding domain"/>
    <property type="match status" value="1"/>
</dbReference>
<dbReference type="PANTHER" id="PTHR39168:SF1">
    <property type="entry name" value="TRANSCRIPTIONAL REGULATORY PROTEIN"/>
    <property type="match status" value="1"/>
</dbReference>
<dbReference type="RefSeq" id="WP_310281195.1">
    <property type="nucleotide sequence ID" value="NZ_JAVDWQ010000006.1"/>
</dbReference>
<dbReference type="InterPro" id="IPR036390">
    <property type="entry name" value="WH_DNA-bd_sf"/>
</dbReference>
<gene>
    <name evidence="2" type="ORF">J2W48_002233</name>
</gene>
<dbReference type="InterPro" id="IPR011991">
    <property type="entry name" value="ArsR-like_HTH"/>
</dbReference>
<dbReference type="InterPro" id="IPR052543">
    <property type="entry name" value="HTH_Metal-responsive_Reg"/>
</dbReference>
<evidence type="ECO:0000313" key="2">
    <source>
        <dbReference type="EMBL" id="MDR7210293.1"/>
    </source>
</evidence>
<name>A0ABU1Y7T3_9FLAO</name>
<evidence type="ECO:0000313" key="3">
    <source>
        <dbReference type="Proteomes" id="UP001269081"/>
    </source>
</evidence>
<proteinExistence type="predicted"/>